<comment type="caution">
    <text evidence="1">The sequence shown here is derived from an EMBL/GenBank/DDBJ whole genome shotgun (WGS) entry which is preliminary data.</text>
</comment>
<sequence>MSTMAETDETILTTPRKFKLRRIKSSPPEEVIEQNLLPLKENIRRKQFAQRAYYENHGESGISPLTRNFTKPPVHLRLGRRVPFTGTNTSAIPPKRRLHRVGPFGNQGNVRRNRIFSAQHRINRIRAQQREMLNNQNYNMSKKIKLRRTLPQRIGGPTNLQVQVKNNRAFVNMQTVQNIRRFKQILNYQLQQEIKKIQMELKGKSQEILPFRVTPVGTAVSLHMRFAALC</sequence>
<accession>A0ABQ9JTR2</accession>
<dbReference type="Proteomes" id="UP001162164">
    <property type="component" value="Unassembled WGS sequence"/>
</dbReference>
<evidence type="ECO:0000313" key="2">
    <source>
        <dbReference type="Proteomes" id="UP001162164"/>
    </source>
</evidence>
<reference evidence="1" key="1">
    <citation type="journal article" date="2023" name="Insect Mol. Biol.">
        <title>Genome sequencing provides insights into the evolution of gene families encoding plant cell wall-degrading enzymes in longhorned beetles.</title>
        <authorList>
            <person name="Shin N.R."/>
            <person name="Okamura Y."/>
            <person name="Kirsch R."/>
            <person name="Pauchet Y."/>
        </authorList>
    </citation>
    <scope>NUCLEOTIDE SEQUENCE</scope>
    <source>
        <strain evidence="1">MMC_N1</strain>
    </source>
</reference>
<protein>
    <recommendedName>
        <fullName evidence="3">UAP56-interacting factor</fullName>
    </recommendedName>
</protein>
<evidence type="ECO:0000313" key="1">
    <source>
        <dbReference type="EMBL" id="KAJ8981715.1"/>
    </source>
</evidence>
<name>A0ABQ9JTR2_9CUCU</name>
<keyword evidence="2" id="KW-1185">Reference proteome</keyword>
<organism evidence="1 2">
    <name type="scientific">Molorchus minor</name>
    <dbReference type="NCBI Taxonomy" id="1323400"/>
    <lineage>
        <taxon>Eukaryota</taxon>
        <taxon>Metazoa</taxon>
        <taxon>Ecdysozoa</taxon>
        <taxon>Arthropoda</taxon>
        <taxon>Hexapoda</taxon>
        <taxon>Insecta</taxon>
        <taxon>Pterygota</taxon>
        <taxon>Neoptera</taxon>
        <taxon>Endopterygota</taxon>
        <taxon>Coleoptera</taxon>
        <taxon>Polyphaga</taxon>
        <taxon>Cucujiformia</taxon>
        <taxon>Chrysomeloidea</taxon>
        <taxon>Cerambycidae</taxon>
        <taxon>Lamiinae</taxon>
        <taxon>Monochamini</taxon>
        <taxon>Molorchus</taxon>
    </lineage>
</organism>
<gene>
    <name evidence="1" type="ORF">NQ317_003780</name>
</gene>
<proteinExistence type="predicted"/>
<dbReference type="EMBL" id="JAPWTJ010000169">
    <property type="protein sequence ID" value="KAJ8981715.1"/>
    <property type="molecule type" value="Genomic_DNA"/>
</dbReference>
<evidence type="ECO:0008006" key="3">
    <source>
        <dbReference type="Google" id="ProtNLM"/>
    </source>
</evidence>